<evidence type="ECO:0000256" key="1">
    <source>
        <dbReference type="SAM" id="Phobius"/>
    </source>
</evidence>
<dbReference type="InterPro" id="IPR057446">
    <property type="entry name" value="PH_bac"/>
</dbReference>
<name>A0ABU1J654_9MICC</name>
<gene>
    <name evidence="3" type="ORF">JOE69_000141</name>
</gene>
<dbReference type="EMBL" id="JAVDQF010000001">
    <property type="protein sequence ID" value="MDR6267903.1"/>
    <property type="molecule type" value="Genomic_DNA"/>
</dbReference>
<keyword evidence="1" id="KW-0472">Membrane</keyword>
<keyword evidence="4" id="KW-1185">Reference proteome</keyword>
<sequence length="167" mass="18343">MEYLWPTLFAIALVLAIFALMAAGWRSRKRAQAAFPELPAVPELADAGLTIPGQYVSTTKAGDWLDRIAVHGLGVRSGAELELHPEGVLLQRSGGVPLFLDRESIEEIRTEGGMAGKFVEKDGLVVLTWRLGEELLDTGFRTRKAEDRSRLLAALEELTRTNTEKNG</sequence>
<evidence type="ECO:0000313" key="3">
    <source>
        <dbReference type="EMBL" id="MDR6267903.1"/>
    </source>
</evidence>
<evidence type="ECO:0000259" key="2">
    <source>
        <dbReference type="Pfam" id="PF25362"/>
    </source>
</evidence>
<dbReference type="Pfam" id="PF25362">
    <property type="entry name" value="bPH_11"/>
    <property type="match status" value="1"/>
</dbReference>
<reference evidence="3 4" key="1">
    <citation type="submission" date="2023-07" db="EMBL/GenBank/DDBJ databases">
        <title>Sequencing the genomes of 1000 actinobacteria strains.</title>
        <authorList>
            <person name="Klenk H.-P."/>
        </authorList>
    </citation>
    <scope>NUCLEOTIDE SEQUENCE [LARGE SCALE GENOMIC DNA]</scope>
    <source>
        <strain evidence="3 4">DSM 14555</strain>
    </source>
</reference>
<dbReference type="RefSeq" id="WP_309795218.1">
    <property type="nucleotide sequence ID" value="NZ_BAAAHY010000006.1"/>
</dbReference>
<keyword evidence="1" id="KW-1133">Transmembrane helix</keyword>
<feature type="domain" description="PH" evidence="2">
    <location>
        <begin position="36"/>
        <end position="155"/>
    </location>
</feature>
<keyword evidence="1" id="KW-0812">Transmembrane</keyword>
<evidence type="ECO:0000313" key="4">
    <source>
        <dbReference type="Proteomes" id="UP001185069"/>
    </source>
</evidence>
<organism evidence="3 4">
    <name type="scientific">Arthrobacter russicus</name>
    <dbReference type="NCBI Taxonomy" id="172040"/>
    <lineage>
        <taxon>Bacteria</taxon>
        <taxon>Bacillati</taxon>
        <taxon>Actinomycetota</taxon>
        <taxon>Actinomycetes</taxon>
        <taxon>Micrococcales</taxon>
        <taxon>Micrococcaceae</taxon>
        <taxon>Arthrobacter</taxon>
    </lineage>
</organism>
<feature type="transmembrane region" description="Helical" evidence="1">
    <location>
        <begin position="6"/>
        <end position="25"/>
    </location>
</feature>
<protein>
    <recommendedName>
        <fullName evidence="2">PH domain-containing protein</fullName>
    </recommendedName>
</protein>
<comment type="caution">
    <text evidence="3">The sequence shown here is derived from an EMBL/GenBank/DDBJ whole genome shotgun (WGS) entry which is preliminary data.</text>
</comment>
<proteinExistence type="predicted"/>
<dbReference type="Proteomes" id="UP001185069">
    <property type="component" value="Unassembled WGS sequence"/>
</dbReference>
<accession>A0ABU1J654</accession>